<accession>A0A2T7WWS2</accession>
<dbReference type="NCBIfam" id="TIGR01311">
    <property type="entry name" value="glycerol_kin"/>
    <property type="match status" value="1"/>
</dbReference>
<dbReference type="AlphaFoldDB" id="A0A2T7WWS2"/>
<dbReference type="PANTHER" id="PTHR10196:SF69">
    <property type="entry name" value="GLYCEROL KINASE"/>
    <property type="match status" value="1"/>
</dbReference>
<dbReference type="GO" id="GO:0004370">
    <property type="term" value="F:glycerol kinase activity"/>
    <property type="evidence" value="ECO:0007669"/>
    <property type="project" value="UniProtKB-UniRule"/>
</dbReference>
<feature type="binding site" evidence="10">
    <location>
        <position position="311"/>
    </location>
    <ligand>
        <name>ADP</name>
        <dbReference type="ChEBI" id="CHEBI:456216"/>
    </ligand>
</feature>
<dbReference type="FunFam" id="3.30.420.40:FF:000008">
    <property type="entry name" value="Glycerol kinase"/>
    <property type="match status" value="1"/>
</dbReference>
<evidence type="ECO:0000313" key="15">
    <source>
        <dbReference type="Proteomes" id="UP000244649"/>
    </source>
</evidence>
<evidence type="ECO:0000256" key="2">
    <source>
        <dbReference type="ARBA" id="ARBA00009156"/>
    </source>
</evidence>
<dbReference type="HAMAP" id="MF_00186">
    <property type="entry name" value="Glycerol_kin"/>
    <property type="match status" value="1"/>
</dbReference>
<feature type="binding site" evidence="10">
    <location>
        <position position="13"/>
    </location>
    <ligand>
        <name>ATP</name>
        <dbReference type="ChEBI" id="CHEBI:30616"/>
    </ligand>
</feature>
<dbReference type="NCBIfam" id="NF000756">
    <property type="entry name" value="PRK00047.1"/>
    <property type="match status" value="1"/>
</dbReference>
<dbReference type="Pfam" id="PF00370">
    <property type="entry name" value="FGGY_N"/>
    <property type="match status" value="1"/>
</dbReference>
<evidence type="ECO:0000256" key="5">
    <source>
        <dbReference type="ARBA" id="ARBA00022777"/>
    </source>
</evidence>
<dbReference type="InterPro" id="IPR000577">
    <property type="entry name" value="Carb_kinase_FGGY"/>
</dbReference>
<feature type="binding site" evidence="10">
    <location>
        <position position="267"/>
    </location>
    <ligand>
        <name>ADP</name>
        <dbReference type="ChEBI" id="CHEBI:456216"/>
    </ligand>
</feature>
<comment type="activity regulation">
    <text evidence="10">Inhibited by fructose 1,6-bisphosphate (FBP).</text>
</comment>
<dbReference type="CDD" id="cd07769">
    <property type="entry name" value="ASKHA_NBD_FGGY_GK"/>
    <property type="match status" value="1"/>
</dbReference>
<feature type="domain" description="Carbohydrate kinase FGGY N-terminal" evidence="12">
    <location>
        <begin position="4"/>
        <end position="252"/>
    </location>
</feature>
<feature type="binding site" evidence="10">
    <location>
        <position position="82"/>
    </location>
    <ligand>
        <name>sn-glycerol 3-phosphate</name>
        <dbReference type="ChEBI" id="CHEBI:57597"/>
    </ligand>
</feature>
<feature type="binding site" evidence="10">
    <location>
        <position position="412"/>
    </location>
    <ligand>
        <name>ATP</name>
        <dbReference type="ChEBI" id="CHEBI:30616"/>
    </ligand>
</feature>
<feature type="binding site" evidence="10">
    <location>
        <position position="416"/>
    </location>
    <ligand>
        <name>ADP</name>
        <dbReference type="ChEBI" id="CHEBI:456216"/>
    </ligand>
</feature>
<comment type="pathway">
    <text evidence="1 10">Polyol metabolism; glycerol degradation via glycerol kinase pathway; sn-glycerol 3-phosphate from glycerol: step 1/1.</text>
</comment>
<feature type="binding site" evidence="10">
    <location>
        <position position="16"/>
    </location>
    <ligand>
        <name>ADP</name>
        <dbReference type="ChEBI" id="CHEBI:456216"/>
    </ligand>
</feature>
<dbReference type="GO" id="GO:0006072">
    <property type="term" value="P:glycerol-3-phosphate metabolic process"/>
    <property type="evidence" value="ECO:0007669"/>
    <property type="project" value="InterPro"/>
</dbReference>
<dbReference type="GO" id="GO:0005829">
    <property type="term" value="C:cytosol"/>
    <property type="evidence" value="ECO:0007669"/>
    <property type="project" value="TreeGrafter"/>
</dbReference>
<dbReference type="PIRSF" id="PIRSF000538">
    <property type="entry name" value="GlpK"/>
    <property type="match status" value="1"/>
</dbReference>
<evidence type="ECO:0000256" key="3">
    <source>
        <dbReference type="ARBA" id="ARBA00022679"/>
    </source>
</evidence>
<feature type="binding site" evidence="10">
    <location>
        <position position="245"/>
    </location>
    <ligand>
        <name>sn-glycerol 3-phosphate</name>
        <dbReference type="ChEBI" id="CHEBI:57597"/>
    </ligand>
</feature>
<dbReference type="GO" id="GO:0005524">
    <property type="term" value="F:ATP binding"/>
    <property type="evidence" value="ECO:0007669"/>
    <property type="project" value="UniProtKB-UniRule"/>
</dbReference>
<evidence type="ECO:0000256" key="10">
    <source>
        <dbReference type="HAMAP-Rule" id="MF_00186"/>
    </source>
</evidence>
<dbReference type="SUPFAM" id="SSF53067">
    <property type="entry name" value="Actin-like ATPase domain"/>
    <property type="match status" value="2"/>
</dbReference>
<feature type="binding site" evidence="10">
    <location>
        <position position="12"/>
    </location>
    <ligand>
        <name>sn-glycerol 3-phosphate</name>
        <dbReference type="ChEBI" id="CHEBI:57597"/>
    </ligand>
</feature>
<dbReference type="Pfam" id="PF02782">
    <property type="entry name" value="FGGY_C"/>
    <property type="match status" value="1"/>
</dbReference>
<dbReference type="Proteomes" id="UP000244649">
    <property type="component" value="Unassembled WGS sequence"/>
</dbReference>
<keyword evidence="6 10" id="KW-0319">Glycerol metabolism</keyword>
<dbReference type="EMBL" id="QDFT01000003">
    <property type="protein sequence ID" value="PVE79157.1"/>
    <property type="molecule type" value="Genomic_DNA"/>
</dbReference>
<feature type="binding site" evidence="10">
    <location>
        <position position="311"/>
    </location>
    <ligand>
        <name>ATP</name>
        <dbReference type="ChEBI" id="CHEBI:30616"/>
    </ligand>
</feature>
<evidence type="ECO:0000256" key="6">
    <source>
        <dbReference type="ARBA" id="ARBA00022798"/>
    </source>
</evidence>
<evidence type="ECO:0000256" key="8">
    <source>
        <dbReference type="ARBA" id="ARBA00052101"/>
    </source>
</evidence>
<feature type="binding site" evidence="10">
    <location>
        <position position="83"/>
    </location>
    <ligand>
        <name>glycerol</name>
        <dbReference type="ChEBI" id="CHEBI:17754"/>
    </ligand>
</feature>
<reference evidence="14 15" key="1">
    <citation type="submission" date="2018-04" db="EMBL/GenBank/DDBJ databases">
        <authorList>
            <person name="Go L.Y."/>
            <person name="Mitchell J.A."/>
        </authorList>
    </citation>
    <scope>NUCLEOTIDE SEQUENCE [LARGE SCALE GENOMIC DNA]</scope>
    <source>
        <strain evidence="14 15">TPD7010</strain>
    </source>
</reference>
<evidence type="ECO:0000256" key="11">
    <source>
        <dbReference type="RuleBase" id="RU003733"/>
    </source>
</evidence>
<keyword evidence="7 10" id="KW-0067">ATP-binding</keyword>
<feature type="binding site" evidence="10">
    <location>
        <position position="12"/>
    </location>
    <ligand>
        <name>ADP</name>
        <dbReference type="ChEBI" id="CHEBI:456216"/>
    </ligand>
</feature>
<name>A0A2T7WWS2_MICTE</name>
<dbReference type="InterPro" id="IPR043129">
    <property type="entry name" value="ATPase_NBD"/>
</dbReference>
<feature type="binding site" evidence="10">
    <location>
        <position position="82"/>
    </location>
    <ligand>
        <name>glycerol</name>
        <dbReference type="ChEBI" id="CHEBI:17754"/>
    </ligand>
</feature>
<feature type="binding site" evidence="10">
    <location>
        <position position="267"/>
    </location>
    <ligand>
        <name>ATP</name>
        <dbReference type="ChEBI" id="CHEBI:30616"/>
    </ligand>
</feature>
<dbReference type="InterPro" id="IPR005999">
    <property type="entry name" value="Glycerol_kin"/>
</dbReference>
<dbReference type="FunFam" id="3.30.420.40:FF:000007">
    <property type="entry name" value="Glycerol kinase"/>
    <property type="match status" value="1"/>
</dbReference>
<organism evidence="14 15">
    <name type="scientific">Microbacterium testaceum</name>
    <name type="common">Aureobacterium testaceum</name>
    <name type="synonym">Brevibacterium testaceum</name>
    <dbReference type="NCBI Taxonomy" id="2033"/>
    <lineage>
        <taxon>Bacteria</taxon>
        <taxon>Bacillati</taxon>
        <taxon>Actinomycetota</taxon>
        <taxon>Actinomycetes</taxon>
        <taxon>Micrococcales</taxon>
        <taxon>Microbacteriaceae</taxon>
        <taxon>Microbacterium</taxon>
    </lineage>
</organism>
<comment type="similarity">
    <text evidence="2 10 11">Belongs to the FGGY kinase family.</text>
</comment>
<feature type="binding site" evidence="10">
    <location>
        <position position="12"/>
    </location>
    <ligand>
        <name>ATP</name>
        <dbReference type="ChEBI" id="CHEBI:30616"/>
    </ligand>
</feature>
<feature type="domain" description="Carbohydrate kinase FGGY C-terminal" evidence="13">
    <location>
        <begin position="263"/>
        <end position="451"/>
    </location>
</feature>
<evidence type="ECO:0000259" key="12">
    <source>
        <dbReference type="Pfam" id="PF00370"/>
    </source>
</evidence>
<feature type="binding site" evidence="10">
    <location>
        <position position="246"/>
    </location>
    <ligand>
        <name>glycerol</name>
        <dbReference type="ChEBI" id="CHEBI:17754"/>
    </ligand>
</feature>
<dbReference type="UniPathway" id="UPA00618">
    <property type="reaction ID" value="UER00672"/>
</dbReference>
<dbReference type="InterPro" id="IPR018483">
    <property type="entry name" value="Carb_kinase_FGGY_CS"/>
</dbReference>
<dbReference type="EC" id="2.7.1.30" evidence="10"/>
<proteinExistence type="inferred from homology"/>
<dbReference type="RefSeq" id="WP_116536495.1">
    <property type="nucleotide sequence ID" value="NZ_QDFT01000003.1"/>
</dbReference>
<evidence type="ECO:0000256" key="7">
    <source>
        <dbReference type="ARBA" id="ARBA00022840"/>
    </source>
</evidence>
<dbReference type="InterPro" id="IPR018484">
    <property type="entry name" value="FGGY_N"/>
</dbReference>
<feature type="binding site" evidence="10">
    <location>
        <position position="412"/>
    </location>
    <ligand>
        <name>ADP</name>
        <dbReference type="ChEBI" id="CHEBI:456216"/>
    </ligand>
</feature>
<dbReference type="GO" id="GO:0019563">
    <property type="term" value="P:glycerol catabolic process"/>
    <property type="evidence" value="ECO:0007669"/>
    <property type="project" value="UniProtKB-UniRule"/>
</dbReference>
<dbReference type="InterPro" id="IPR018485">
    <property type="entry name" value="FGGY_C"/>
</dbReference>
<feature type="binding site" evidence="10">
    <location>
        <position position="133"/>
    </location>
    <ligand>
        <name>sn-glycerol 3-phosphate</name>
        <dbReference type="ChEBI" id="CHEBI:57597"/>
    </ligand>
</feature>
<dbReference type="Gene3D" id="3.30.420.40">
    <property type="match status" value="2"/>
</dbReference>
<keyword evidence="4 10" id="KW-0547">Nucleotide-binding</keyword>
<comment type="catalytic activity">
    <reaction evidence="8 10">
        <text>glycerol + ATP = sn-glycerol 3-phosphate + ADP + H(+)</text>
        <dbReference type="Rhea" id="RHEA:21644"/>
        <dbReference type="ChEBI" id="CHEBI:15378"/>
        <dbReference type="ChEBI" id="CHEBI:17754"/>
        <dbReference type="ChEBI" id="CHEBI:30616"/>
        <dbReference type="ChEBI" id="CHEBI:57597"/>
        <dbReference type="ChEBI" id="CHEBI:456216"/>
        <dbReference type="EC" id="2.7.1.30"/>
    </reaction>
</comment>
<feature type="binding site" evidence="10">
    <location>
        <position position="14"/>
    </location>
    <ligand>
        <name>ATP</name>
        <dbReference type="ChEBI" id="CHEBI:30616"/>
    </ligand>
</feature>
<feature type="binding site" evidence="10">
    <location>
        <position position="83"/>
    </location>
    <ligand>
        <name>sn-glycerol 3-phosphate</name>
        <dbReference type="ChEBI" id="CHEBI:57597"/>
    </ligand>
</feature>
<feature type="binding site" evidence="10">
    <location>
        <position position="315"/>
    </location>
    <ligand>
        <name>ATP</name>
        <dbReference type="ChEBI" id="CHEBI:30616"/>
    </ligand>
</feature>
<evidence type="ECO:0000259" key="13">
    <source>
        <dbReference type="Pfam" id="PF02782"/>
    </source>
</evidence>
<evidence type="ECO:0000313" key="14">
    <source>
        <dbReference type="EMBL" id="PVE79157.1"/>
    </source>
</evidence>
<dbReference type="PROSITE" id="PS00445">
    <property type="entry name" value="FGGY_KINASES_2"/>
    <property type="match status" value="1"/>
</dbReference>
<comment type="function">
    <text evidence="9 10">Key enzyme in the regulation of glycerol uptake and metabolism. Catalyzes the phosphorylation of glycerol to yield sn-glycerol 3-phosphate.</text>
</comment>
<sequence length="503" mass="54839">MADYVLAIDQGTTSTRAMIFDKSGSVVSVGQKEHEQIFPRAGWVEHDPLEIWRNTQEVIGLALSRADITRHDIAAVGITNQRETAVVWDKNTGKPVYNAIVWQDTRTQTIVDRLADGDPERYKSIVGLPLATYFSGTKIVWILENVDGAREKAEAGDLLFGTTDTWVLWNLTGGIDGGVHATDVTNASRTLFMDLETLSWREDILADFGVPASMLPEIRSSSEVYGTVESSSLLRETPIAGILGDQQAATFGQAAFDPGESKNTYGTGNFLIFQTGEEIVHSKNGLLTTLGYKLGDQPARYALEGSIAVTGSLIQWLRDQLGIISSAPEVEALASSVDDNGGVYFVPAFSGLFAPYWRPDARGAIVGMTRYVNRGHIARAALEATAFQSREVLDAVNADSGVDLAELKVDGGMTANDALMQFQADILGVPVVRPVVAETTALGAAYAAGLAVGFWDNLDDLRANWQEDKRWEPDMDGGERDRQLRLWKKAVTKSMDWVDDDVE</sequence>
<protein>
    <recommendedName>
        <fullName evidence="10">Glycerol kinase</fullName>
        <ecNumber evidence="10">2.7.1.30</ecNumber>
    </recommendedName>
    <alternativeName>
        <fullName evidence="10">ATP:glycerol 3-phosphotransferase</fullName>
    </alternativeName>
    <alternativeName>
        <fullName evidence="10">Glycerokinase</fullName>
        <shortName evidence="10">GK</shortName>
    </alternativeName>
</protein>
<keyword evidence="3 10" id="KW-0808">Transferase</keyword>
<feature type="binding site" evidence="10">
    <location>
        <position position="245"/>
    </location>
    <ligand>
        <name>glycerol</name>
        <dbReference type="ChEBI" id="CHEBI:17754"/>
    </ligand>
</feature>
<dbReference type="PANTHER" id="PTHR10196">
    <property type="entry name" value="SUGAR KINASE"/>
    <property type="match status" value="1"/>
</dbReference>
<dbReference type="PROSITE" id="PS00933">
    <property type="entry name" value="FGGY_KINASES_1"/>
    <property type="match status" value="1"/>
</dbReference>
<evidence type="ECO:0000256" key="4">
    <source>
        <dbReference type="ARBA" id="ARBA00022741"/>
    </source>
</evidence>
<evidence type="ECO:0000256" key="1">
    <source>
        <dbReference type="ARBA" id="ARBA00005190"/>
    </source>
</evidence>
<comment type="caution">
    <text evidence="14">The sequence shown here is derived from an EMBL/GenBank/DDBJ whole genome shotgun (WGS) entry which is preliminary data.</text>
</comment>
<evidence type="ECO:0000256" key="9">
    <source>
        <dbReference type="ARBA" id="ARBA00054633"/>
    </source>
</evidence>
<gene>
    <name evidence="10 14" type="primary">glpK</name>
    <name evidence="14" type="ORF">DC432_02195</name>
</gene>
<keyword evidence="5 10" id="KW-0418">Kinase</keyword>
<feature type="binding site" evidence="10">
    <location>
        <position position="133"/>
    </location>
    <ligand>
        <name>glycerol</name>
        <dbReference type="ChEBI" id="CHEBI:17754"/>
    </ligand>
</feature>